<dbReference type="HOGENOM" id="CLU_3079221_0_0_7"/>
<dbReference type="Proteomes" id="UP000003676">
    <property type="component" value="Unassembled WGS sequence"/>
</dbReference>
<accession>B6WUM5</accession>
<reference evidence="1 2" key="2">
    <citation type="submission" date="2008-10" db="EMBL/GenBank/DDBJ databases">
        <authorList>
            <person name="Fulton L."/>
            <person name="Clifton S."/>
            <person name="Fulton B."/>
            <person name="Xu J."/>
            <person name="Minx P."/>
            <person name="Pepin K.H."/>
            <person name="Johnson M."/>
            <person name="Bhonagiri V."/>
            <person name="Nash W.E."/>
            <person name="Mardis E.R."/>
            <person name="Wilson R.K."/>
        </authorList>
    </citation>
    <scope>NUCLEOTIDE SEQUENCE [LARGE SCALE GENOMIC DNA]</scope>
    <source>
        <strain evidence="1 2">ATCC 29098</strain>
    </source>
</reference>
<comment type="caution">
    <text evidence="1">The sequence shown here is derived from an EMBL/GenBank/DDBJ whole genome shotgun (WGS) entry which is preliminary data.</text>
</comment>
<evidence type="ECO:0000313" key="1">
    <source>
        <dbReference type="EMBL" id="EEB33318.1"/>
    </source>
</evidence>
<dbReference type="AlphaFoldDB" id="B6WUM5"/>
<sequence>MPGGMDGCGGRAPPPMRKSFLFSHAHPFPDVLYPEEATPQWRQGLWAMKLPS</sequence>
<gene>
    <name evidence="1" type="ORF">DESPIG_01786</name>
</gene>
<reference evidence="1 2" key="1">
    <citation type="submission" date="2008-10" db="EMBL/GenBank/DDBJ databases">
        <title>Draft genome sequence of Desulvovibrio piger (ATCC 29098).</title>
        <authorList>
            <person name="Sudarsanam P."/>
            <person name="Ley R."/>
            <person name="Guruge J."/>
            <person name="Turnbaugh P.J."/>
            <person name="Mahowald M."/>
            <person name="Liep D."/>
            <person name="Gordon J."/>
        </authorList>
    </citation>
    <scope>NUCLEOTIDE SEQUENCE [LARGE SCALE GENOMIC DNA]</scope>
    <source>
        <strain evidence="1 2">ATCC 29098</strain>
    </source>
</reference>
<proteinExistence type="predicted"/>
<protein>
    <submittedName>
        <fullName evidence="1">Uncharacterized protein</fullName>
    </submittedName>
</protein>
<evidence type="ECO:0000313" key="2">
    <source>
        <dbReference type="Proteomes" id="UP000003676"/>
    </source>
</evidence>
<name>B6WUM5_9BACT</name>
<dbReference type="EMBL" id="ABXU01000056">
    <property type="protein sequence ID" value="EEB33318.1"/>
    <property type="molecule type" value="Genomic_DNA"/>
</dbReference>
<organism evidence="1 2">
    <name type="scientific">Desulfovibrio piger ATCC 29098</name>
    <dbReference type="NCBI Taxonomy" id="411464"/>
    <lineage>
        <taxon>Bacteria</taxon>
        <taxon>Pseudomonadati</taxon>
        <taxon>Thermodesulfobacteriota</taxon>
        <taxon>Desulfovibrionia</taxon>
        <taxon>Desulfovibrionales</taxon>
        <taxon>Desulfovibrionaceae</taxon>
        <taxon>Desulfovibrio</taxon>
    </lineage>
</organism>